<dbReference type="EMBL" id="CAUDKV010000024">
    <property type="protein sequence ID" value="CAJ0893228.1"/>
    <property type="molecule type" value="Genomic_DNA"/>
</dbReference>
<organism evidence="5 7">
    <name type="scientific">Ralstonia mannitolilytica</name>
    <dbReference type="NCBI Taxonomy" id="105219"/>
    <lineage>
        <taxon>Bacteria</taxon>
        <taxon>Pseudomonadati</taxon>
        <taxon>Pseudomonadota</taxon>
        <taxon>Betaproteobacteria</taxon>
        <taxon>Burkholderiales</taxon>
        <taxon>Burkholderiaceae</taxon>
        <taxon>Ralstonia</taxon>
    </lineage>
</organism>
<dbReference type="Proteomes" id="UP001190452">
    <property type="component" value="Unassembled WGS sequence"/>
</dbReference>
<dbReference type="GO" id="GO:0008967">
    <property type="term" value="F:phosphoglycolate phosphatase activity"/>
    <property type="evidence" value="ECO:0007669"/>
    <property type="project" value="TreeGrafter"/>
</dbReference>
<evidence type="ECO:0000256" key="4">
    <source>
        <dbReference type="ARBA" id="ARBA00023277"/>
    </source>
</evidence>
<dbReference type="SFLD" id="SFLDG01129">
    <property type="entry name" value="C1.5:_HAD__Beta-PGM__Phosphata"/>
    <property type="match status" value="1"/>
</dbReference>
<keyword evidence="4" id="KW-0119">Carbohydrate metabolism</keyword>
<keyword evidence="8" id="KW-1185">Reference proteome</keyword>
<dbReference type="InterPro" id="IPR023214">
    <property type="entry name" value="HAD_sf"/>
</dbReference>
<gene>
    <name evidence="5" type="primary">mupP</name>
    <name evidence="6" type="ORF">R77569_04295</name>
    <name evidence="5" type="ORF">R77591_04082</name>
</gene>
<dbReference type="InterPro" id="IPR023198">
    <property type="entry name" value="PGP-like_dom2"/>
</dbReference>
<dbReference type="EMBL" id="CATVXE010000021">
    <property type="protein sequence ID" value="CAJ0693412.1"/>
    <property type="molecule type" value="Genomic_DNA"/>
</dbReference>
<comment type="caution">
    <text evidence="5">The sequence shown here is derived from an EMBL/GenBank/DDBJ whole genome shotgun (WGS) entry which is preliminary data.</text>
</comment>
<keyword evidence="2 5" id="KW-0378">Hydrolase</keyword>
<sequence length="229" mass="24013">MTANRFPDPLGAVLFDLDGTLADTAPDLAAAANKVRTDRGLEPLAYEALRPVASHGARGLIGVAFGVGPGDAEFESLRLAFLANYEAEICVRTRLFPGMEDVLAELGRAGIPWGIVTNKSGRLTVPLVAQLSFPVAPACVVAGDTTPYSKPHPAPLLHAAESITVEPKHIVYVGDDLRDIEAGRAAGMTTIAASYGYCGNGPSPEEWRADALIASAGELIPLLLESQRA</sequence>
<dbReference type="AlphaFoldDB" id="A0AAD2EMB3"/>
<evidence type="ECO:0000313" key="5">
    <source>
        <dbReference type="EMBL" id="CAJ0693412.1"/>
    </source>
</evidence>
<evidence type="ECO:0000313" key="7">
    <source>
        <dbReference type="Proteomes" id="UP001190002"/>
    </source>
</evidence>
<dbReference type="InterPro" id="IPR036412">
    <property type="entry name" value="HAD-like_sf"/>
</dbReference>
<dbReference type="Pfam" id="PF13419">
    <property type="entry name" value="HAD_2"/>
    <property type="match status" value="1"/>
</dbReference>
<evidence type="ECO:0000256" key="1">
    <source>
        <dbReference type="ARBA" id="ARBA00022723"/>
    </source>
</evidence>
<dbReference type="InterPro" id="IPR050155">
    <property type="entry name" value="HAD-like_hydrolase_sf"/>
</dbReference>
<dbReference type="PANTHER" id="PTHR43434">
    <property type="entry name" value="PHOSPHOGLYCOLATE PHOSPHATASE"/>
    <property type="match status" value="1"/>
</dbReference>
<protein>
    <submittedName>
        <fullName evidence="5">N-acetylmuramic acid 6-phosphate phosphatase</fullName>
        <ecNumber evidence="5">3.1.3.105</ecNumber>
    </submittedName>
</protein>
<dbReference type="GO" id="GO:0006281">
    <property type="term" value="P:DNA repair"/>
    <property type="evidence" value="ECO:0007669"/>
    <property type="project" value="TreeGrafter"/>
</dbReference>
<dbReference type="InterPro" id="IPR041492">
    <property type="entry name" value="HAD_2"/>
</dbReference>
<dbReference type="GO" id="GO:0005829">
    <property type="term" value="C:cytosol"/>
    <property type="evidence" value="ECO:0007669"/>
    <property type="project" value="TreeGrafter"/>
</dbReference>
<evidence type="ECO:0000313" key="6">
    <source>
        <dbReference type="EMBL" id="CAJ0893228.1"/>
    </source>
</evidence>
<dbReference type="InterPro" id="IPR006439">
    <property type="entry name" value="HAD-SF_hydro_IA"/>
</dbReference>
<dbReference type="SFLD" id="SFLDS00003">
    <property type="entry name" value="Haloacid_Dehalogenase"/>
    <property type="match status" value="1"/>
</dbReference>
<dbReference type="SUPFAM" id="SSF56784">
    <property type="entry name" value="HAD-like"/>
    <property type="match status" value="1"/>
</dbReference>
<dbReference type="Proteomes" id="UP001190002">
    <property type="component" value="Unassembled WGS sequence"/>
</dbReference>
<dbReference type="PANTHER" id="PTHR43434:SF23">
    <property type="entry name" value="PHOSPHOGLYCOLATE PHOSPHATASE"/>
    <property type="match status" value="1"/>
</dbReference>
<proteinExistence type="predicted"/>
<dbReference type="Gene3D" id="1.10.150.240">
    <property type="entry name" value="Putative phosphatase, domain 2"/>
    <property type="match status" value="1"/>
</dbReference>
<dbReference type="EC" id="3.1.3.105" evidence="5"/>
<name>A0AAD2EMB3_9RALS</name>
<accession>A0AAD2EMB3</accession>
<dbReference type="NCBIfam" id="TIGR01509">
    <property type="entry name" value="HAD-SF-IA-v3"/>
    <property type="match status" value="1"/>
</dbReference>
<evidence type="ECO:0000256" key="2">
    <source>
        <dbReference type="ARBA" id="ARBA00022801"/>
    </source>
</evidence>
<dbReference type="Gene3D" id="3.40.50.1000">
    <property type="entry name" value="HAD superfamily/HAD-like"/>
    <property type="match status" value="1"/>
</dbReference>
<dbReference type="GO" id="GO:0046872">
    <property type="term" value="F:metal ion binding"/>
    <property type="evidence" value="ECO:0007669"/>
    <property type="project" value="UniProtKB-KW"/>
</dbReference>
<dbReference type="RefSeq" id="WP_104565416.1">
    <property type="nucleotide sequence ID" value="NZ_CATVXE010000021.1"/>
</dbReference>
<keyword evidence="3" id="KW-0460">Magnesium</keyword>
<keyword evidence="1" id="KW-0479">Metal-binding</keyword>
<dbReference type="NCBIfam" id="TIGR01549">
    <property type="entry name" value="HAD-SF-IA-v1"/>
    <property type="match status" value="1"/>
</dbReference>
<reference evidence="5 8" key="1">
    <citation type="submission" date="2023-07" db="EMBL/GenBank/DDBJ databases">
        <authorList>
            <person name="Peeters C."/>
        </authorList>
    </citation>
    <scope>NUCLEOTIDE SEQUENCE</scope>
    <source>
        <strain evidence="6 8">R-77569</strain>
        <strain evidence="5">R-77591</strain>
    </source>
</reference>
<evidence type="ECO:0000313" key="8">
    <source>
        <dbReference type="Proteomes" id="UP001190452"/>
    </source>
</evidence>
<evidence type="ECO:0000256" key="3">
    <source>
        <dbReference type="ARBA" id="ARBA00022842"/>
    </source>
</evidence>